<evidence type="ECO:0000259" key="10">
    <source>
        <dbReference type="PROSITE" id="PS51371"/>
    </source>
</evidence>
<protein>
    <submittedName>
        <fullName evidence="11">HlyC/CorC family transporter</fullName>
    </submittedName>
</protein>
<evidence type="ECO:0000256" key="6">
    <source>
        <dbReference type="ARBA" id="ARBA00023122"/>
    </source>
</evidence>
<comment type="similarity">
    <text evidence="2">Belongs to the UPF0053 family.</text>
</comment>
<dbReference type="CDD" id="cd04590">
    <property type="entry name" value="CBS_pair_CorC_HlyC_assoc"/>
    <property type="match status" value="1"/>
</dbReference>
<comment type="subcellular location">
    <subcellularLocation>
        <location evidence="1">Membrane</location>
        <topology evidence="1">Multi-pass membrane protein</topology>
    </subcellularLocation>
</comment>
<dbReference type="InterPro" id="IPR044751">
    <property type="entry name" value="Ion_transp-like_CBS"/>
</dbReference>
<dbReference type="AlphaFoldDB" id="A0A9X5GQE8"/>
<dbReference type="RefSeq" id="WP_160559222.1">
    <property type="nucleotide sequence ID" value="NZ_QZDT01000006.1"/>
</dbReference>
<keyword evidence="6 8" id="KW-0129">CBS domain</keyword>
<dbReference type="FunFam" id="3.10.580.10:FF:000002">
    <property type="entry name" value="Magnesium/cobalt efflux protein CorC"/>
    <property type="match status" value="1"/>
</dbReference>
<dbReference type="InterPro" id="IPR046342">
    <property type="entry name" value="CBS_dom_sf"/>
</dbReference>
<dbReference type="InterPro" id="IPR002550">
    <property type="entry name" value="CNNM"/>
</dbReference>
<feature type="transmembrane region" description="Helical" evidence="9">
    <location>
        <begin position="111"/>
        <end position="135"/>
    </location>
</feature>
<evidence type="ECO:0000256" key="5">
    <source>
        <dbReference type="ARBA" id="ARBA00022989"/>
    </source>
</evidence>
<evidence type="ECO:0000256" key="9">
    <source>
        <dbReference type="SAM" id="Phobius"/>
    </source>
</evidence>
<dbReference type="GO" id="GO:0005886">
    <property type="term" value="C:plasma membrane"/>
    <property type="evidence" value="ECO:0007669"/>
    <property type="project" value="TreeGrafter"/>
</dbReference>
<evidence type="ECO:0000313" key="12">
    <source>
        <dbReference type="Proteomes" id="UP001154420"/>
    </source>
</evidence>
<dbReference type="Pfam" id="PF01595">
    <property type="entry name" value="CNNM"/>
    <property type="match status" value="1"/>
</dbReference>
<keyword evidence="7 9" id="KW-0472">Membrane</keyword>
<feature type="transmembrane region" description="Helical" evidence="9">
    <location>
        <begin position="69"/>
        <end position="91"/>
    </location>
</feature>
<sequence length="469" mass="52753">MDDGGPTASYIIFFVLLLIDMLFYGFGAAARELSVKELSEEFKDTKNKKAKRLYTIAVNPEQYISTVQLVVTLINLMMGGFFLQVFSRVAGNLIEKGVPQNVVDMMLPPKILSAVALVLSVAVLLYILLTFGVMIPKRLGAKYASKWAYACINPIYYITKIISPVTGLVSVTAKGILRIFGIRCEENGEDVTEEEILSMVNEGHEQGVLLATEAEMISNIFELGDKEAKDIMTHRTNILAIDRNMTLGDALDYMLSESKSRFPVYDENIDHLIGILHLRDAMRSHREAVDMTVSVGDIEGLVRDATFVPETKNIDVLFQNMQHTKTQMVIVVDEYGQTSGLVAMEDILEEIVGNIMDEYDEEEEHIEETGNANEYIIEGITPLEELEERLGISFKEGAFETLNGFMISKMDKIPEEDEEFSIDVDGYCFKILQVKNRMIQSVLVTKLAGEKVVSTEEETERKQEKKEKD</sequence>
<feature type="domain" description="CBS" evidence="10">
    <location>
        <begin position="301"/>
        <end position="358"/>
    </location>
</feature>
<evidence type="ECO:0000256" key="3">
    <source>
        <dbReference type="ARBA" id="ARBA00022692"/>
    </source>
</evidence>
<dbReference type="PANTHER" id="PTHR22777:SF17">
    <property type="entry name" value="UPF0053 PROTEIN SLL0260"/>
    <property type="match status" value="1"/>
</dbReference>
<evidence type="ECO:0000256" key="4">
    <source>
        <dbReference type="ARBA" id="ARBA00022737"/>
    </source>
</evidence>
<keyword evidence="5 9" id="KW-1133">Transmembrane helix</keyword>
<feature type="transmembrane region" description="Helical" evidence="9">
    <location>
        <begin position="6"/>
        <end position="26"/>
    </location>
</feature>
<keyword evidence="3 9" id="KW-0812">Transmembrane</keyword>
<dbReference type="InterPro" id="IPR005170">
    <property type="entry name" value="Transptr-assoc_dom"/>
</dbReference>
<dbReference type="Gene3D" id="3.10.580.10">
    <property type="entry name" value="CBS-domain"/>
    <property type="match status" value="1"/>
</dbReference>
<keyword evidence="4" id="KW-0677">Repeat</keyword>
<evidence type="ECO:0000256" key="1">
    <source>
        <dbReference type="ARBA" id="ARBA00004141"/>
    </source>
</evidence>
<proteinExistence type="inferred from homology"/>
<dbReference type="SMART" id="SM01091">
    <property type="entry name" value="CorC_HlyC"/>
    <property type="match status" value="1"/>
</dbReference>
<organism evidence="11 12">
    <name type="scientific">Parablautia muri</name>
    <dbReference type="NCBI Taxonomy" id="2320879"/>
    <lineage>
        <taxon>Bacteria</taxon>
        <taxon>Bacillati</taxon>
        <taxon>Bacillota</taxon>
        <taxon>Clostridia</taxon>
        <taxon>Lachnospirales</taxon>
        <taxon>Lachnospiraceae</taxon>
        <taxon>Parablautia</taxon>
    </lineage>
</organism>
<accession>A0A9X5GQE8</accession>
<dbReference type="SUPFAM" id="SSF56176">
    <property type="entry name" value="FAD-binding/transporter-associated domain-like"/>
    <property type="match status" value="1"/>
</dbReference>
<dbReference type="GO" id="GO:0050660">
    <property type="term" value="F:flavin adenine dinucleotide binding"/>
    <property type="evidence" value="ECO:0007669"/>
    <property type="project" value="InterPro"/>
</dbReference>
<dbReference type="Pfam" id="PF03471">
    <property type="entry name" value="CorC_HlyC"/>
    <property type="match status" value="1"/>
</dbReference>
<dbReference type="Proteomes" id="UP001154420">
    <property type="component" value="Unassembled WGS sequence"/>
</dbReference>
<dbReference type="Gene3D" id="3.30.465.10">
    <property type="match status" value="1"/>
</dbReference>
<name>A0A9X5GQE8_9FIRM</name>
<gene>
    <name evidence="11" type="ORF">D5281_06000</name>
</gene>
<reference evidence="11" key="1">
    <citation type="submission" date="2018-09" db="EMBL/GenBank/DDBJ databases">
        <title>Murine metabolic-syndrome-specific gut microbial biobank.</title>
        <authorList>
            <person name="Liu C."/>
        </authorList>
    </citation>
    <scope>NUCLEOTIDE SEQUENCE</scope>
    <source>
        <strain evidence="11">D42-62</strain>
    </source>
</reference>
<dbReference type="PANTHER" id="PTHR22777">
    <property type="entry name" value="HEMOLYSIN-RELATED"/>
    <property type="match status" value="1"/>
</dbReference>
<evidence type="ECO:0000256" key="2">
    <source>
        <dbReference type="ARBA" id="ARBA00006337"/>
    </source>
</evidence>
<dbReference type="InterPro" id="IPR036318">
    <property type="entry name" value="FAD-bd_PCMH-like_sf"/>
</dbReference>
<dbReference type="Pfam" id="PF00571">
    <property type="entry name" value="CBS"/>
    <property type="match status" value="2"/>
</dbReference>
<dbReference type="PROSITE" id="PS51371">
    <property type="entry name" value="CBS"/>
    <property type="match status" value="2"/>
</dbReference>
<keyword evidence="12" id="KW-1185">Reference proteome</keyword>
<dbReference type="InterPro" id="IPR000644">
    <property type="entry name" value="CBS_dom"/>
</dbReference>
<evidence type="ECO:0000256" key="8">
    <source>
        <dbReference type="PROSITE-ProRule" id="PRU00703"/>
    </source>
</evidence>
<dbReference type="EMBL" id="QZDT01000006">
    <property type="protein sequence ID" value="NBJ92153.1"/>
    <property type="molecule type" value="Genomic_DNA"/>
</dbReference>
<dbReference type="OrthoDB" id="9798188at2"/>
<dbReference type="InterPro" id="IPR016169">
    <property type="entry name" value="FAD-bd_PCMH_sub2"/>
</dbReference>
<feature type="domain" description="CBS" evidence="10">
    <location>
        <begin position="232"/>
        <end position="291"/>
    </location>
</feature>
<comment type="caution">
    <text evidence="11">The sequence shown here is derived from an EMBL/GenBank/DDBJ whole genome shotgun (WGS) entry which is preliminary data.</text>
</comment>
<evidence type="ECO:0000313" key="11">
    <source>
        <dbReference type="EMBL" id="NBJ92153.1"/>
    </source>
</evidence>
<dbReference type="SUPFAM" id="SSF54631">
    <property type="entry name" value="CBS-domain pair"/>
    <property type="match status" value="1"/>
</dbReference>
<evidence type="ECO:0000256" key="7">
    <source>
        <dbReference type="ARBA" id="ARBA00023136"/>
    </source>
</evidence>